<evidence type="ECO:0008006" key="4">
    <source>
        <dbReference type="Google" id="ProtNLM"/>
    </source>
</evidence>
<gene>
    <name evidence="2" type="ORF">Q765_02160</name>
</gene>
<dbReference type="eggNOG" id="ENOG502ZGMD">
    <property type="taxonomic scope" value="Bacteria"/>
</dbReference>
<organism evidence="2 3">
    <name type="scientific">Flavobacterium rivuli WB 3.3-2 = DSM 21788</name>
    <dbReference type="NCBI Taxonomy" id="1121895"/>
    <lineage>
        <taxon>Bacteria</taxon>
        <taxon>Pseudomonadati</taxon>
        <taxon>Bacteroidota</taxon>
        <taxon>Flavobacteriia</taxon>
        <taxon>Flavobacteriales</taxon>
        <taxon>Flavobacteriaceae</taxon>
        <taxon>Flavobacterium</taxon>
    </lineage>
</organism>
<keyword evidence="1" id="KW-0732">Signal</keyword>
<dbReference type="Proteomes" id="UP000030152">
    <property type="component" value="Unassembled WGS sequence"/>
</dbReference>
<name>A0A0A2M8Z4_9FLAO</name>
<sequence length="138" mass="14366">MKNKILVFGLAISLMGAIACSEKKDAVMTQDPTAAAEAVDSTANLPVTGEDTSAIEDAPAKETEVTVTGKVTEINRGKDGYSATIEAADGKIYTGTISIPNMADPKKYRNVAIGETITVIGTTFGPGDDTIIKVTDLK</sequence>
<keyword evidence="3" id="KW-1185">Reference proteome</keyword>
<evidence type="ECO:0000313" key="2">
    <source>
        <dbReference type="EMBL" id="KGO88724.1"/>
    </source>
</evidence>
<feature type="chain" id="PRO_5002002877" description="DUF5666 domain-containing protein" evidence="1">
    <location>
        <begin position="20"/>
        <end position="138"/>
    </location>
</feature>
<evidence type="ECO:0000256" key="1">
    <source>
        <dbReference type="SAM" id="SignalP"/>
    </source>
</evidence>
<feature type="signal peptide" evidence="1">
    <location>
        <begin position="1"/>
        <end position="19"/>
    </location>
</feature>
<reference evidence="2 3" key="1">
    <citation type="submission" date="2013-09" db="EMBL/GenBank/DDBJ databases">
        <authorList>
            <person name="Zeng Z."/>
            <person name="Chen C."/>
        </authorList>
    </citation>
    <scope>NUCLEOTIDE SEQUENCE [LARGE SCALE GENOMIC DNA]</scope>
    <source>
        <strain evidence="2 3">WB 3.3-2</strain>
    </source>
</reference>
<dbReference type="RefSeq" id="WP_020211761.1">
    <property type="nucleotide sequence ID" value="NZ_JRLX01000001.1"/>
</dbReference>
<comment type="caution">
    <text evidence="2">The sequence shown here is derived from an EMBL/GenBank/DDBJ whole genome shotgun (WGS) entry which is preliminary data.</text>
</comment>
<evidence type="ECO:0000313" key="3">
    <source>
        <dbReference type="Proteomes" id="UP000030152"/>
    </source>
</evidence>
<proteinExistence type="predicted"/>
<dbReference type="OrthoDB" id="1260929at2"/>
<protein>
    <recommendedName>
        <fullName evidence="4">DUF5666 domain-containing protein</fullName>
    </recommendedName>
</protein>
<dbReference type="PROSITE" id="PS51257">
    <property type="entry name" value="PROKAR_LIPOPROTEIN"/>
    <property type="match status" value="1"/>
</dbReference>
<accession>A0A0A2M8Z4</accession>
<dbReference type="AlphaFoldDB" id="A0A0A2M8Z4"/>
<dbReference type="EMBL" id="JRLX01000001">
    <property type="protein sequence ID" value="KGO88724.1"/>
    <property type="molecule type" value="Genomic_DNA"/>
</dbReference>